<keyword evidence="1" id="KW-0472">Membrane</keyword>
<evidence type="ECO:0000313" key="2">
    <source>
        <dbReference type="EMBL" id="WAS95860.1"/>
    </source>
</evidence>
<name>A0ABY7H9T4_9BACT</name>
<feature type="transmembrane region" description="Helical" evidence="1">
    <location>
        <begin position="15"/>
        <end position="36"/>
    </location>
</feature>
<sequence>MLKRKNAHYWDKSGLIWVFMTSPILISVLAVSDVSFAQATGFKIRSANAMNGGADPETFDDEARAEDELPARSTTRWCYSHADFAVAWNLCEVAGYNGALQGLWTNWVCDNRAALFGCLPVPGQHTFALVTDP</sequence>
<evidence type="ECO:0000256" key="1">
    <source>
        <dbReference type="SAM" id="Phobius"/>
    </source>
</evidence>
<keyword evidence="1" id="KW-0812">Transmembrane</keyword>
<protein>
    <submittedName>
        <fullName evidence="2">Uncharacterized protein</fullName>
    </submittedName>
</protein>
<gene>
    <name evidence="2" type="ORF">O0S08_06825</name>
</gene>
<keyword evidence="1" id="KW-1133">Transmembrane helix</keyword>
<evidence type="ECO:0000313" key="3">
    <source>
        <dbReference type="Proteomes" id="UP001164459"/>
    </source>
</evidence>
<accession>A0ABY7H9T4</accession>
<dbReference type="EMBL" id="CP114040">
    <property type="protein sequence ID" value="WAS95860.1"/>
    <property type="molecule type" value="Genomic_DNA"/>
</dbReference>
<organism evidence="2 3">
    <name type="scientific">Nannocystis punicea</name>
    <dbReference type="NCBI Taxonomy" id="2995304"/>
    <lineage>
        <taxon>Bacteria</taxon>
        <taxon>Pseudomonadati</taxon>
        <taxon>Myxococcota</taxon>
        <taxon>Polyangia</taxon>
        <taxon>Nannocystales</taxon>
        <taxon>Nannocystaceae</taxon>
        <taxon>Nannocystis</taxon>
    </lineage>
</organism>
<reference evidence="2" key="1">
    <citation type="submission" date="2022-11" db="EMBL/GenBank/DDBJ databases">
        <title>Minimal conservation of predation-associated metabolite biosynthetic gene clusters underscores biosynthetic potential of Myxococcota including descriptions for ten novel species: Archangium lansinium sp. nov., Myxococcus landrumus sp. nov., Nannocystis bai.</title>
        <authorList>
            <person name="Ahearne A."/>
            <person name="Stevens C."/>
            <person name="Dowd S."/>
        </authorList>
    </citation>
    <scope>NUCLEOTIDE SEQUENCE</scope>
    <source>
        <strain evidence="2">Fl3</strain>
    </source>
</reference>
<dbReference type="Proteomes" id="UP001164459">
    <property type="component" value="Chromosome"/>
</dbReference>
<dbReference type="RefSeq" id="WP_269038203.1">
    <property type="nucleotide sequence ID" value="NZ_CP114040.1"/>
</dbReference>
<keyword evidence="3" id="KW-1185">Reference proteome</keyword>
<proteinExistence type="predicted"/>